<proteinExistence type="predicted"/>
<dbReference type="STRING" id="990288.Atc_1260"/>
<reference evidence="1 2" key="1">
    <citation type="journal article" date="2011" name="J. Genet. Genomics">
        <title>Unraveling the Acidithiobacillus caldus complete genome and its central metabolisms for carbon assimilation.</title>
        <authorList>
            <person name="You X.Y."/>
            <person name="Guo X."/>
            <person name="Zheng H.J."/>
            <person name="Zhang M.J."/>
            <person name="Liu L.J."/>
            <person name="Zhu Y.Q."/>
            <person name="Zhu B."/>
            <person name="Wang S.Y."/>
            <person name="Zhao G.P."/>
            <person name="Poetsch A."/>
            <person name="Jiang C.Y."/>
            <person name="Liu S.J."/>
        </authorList>
    </citation>
    <scope>NUCLEOTIDE SEQUENCE [LARGE SCALE GENOMIC DNA]</scope>
    <source>
        <strain evidence="1 2">SM-1</strain>
    </source>
</reference>
<evidence type="ECO:0000313" key="1">
    <source>
        <dbReference type="EMBL" id="AEK57909.1"/>
    </source>
</evidence>
<dbReference type="AlphaFoldDB" id="F9ZNS9"/>
<protein>
    <submittedName>
        <fullName evidence="1">Uncharacterized protein</fullName>
    </submittedName>
</protein>
<dbReference type="KEGG" id="acu:Atc_1260"/>
<dbReference type="HOGENOM" id="CLU_2257578_0_0_6"/>
<keyword evidence="2" id="KW-1185">Reference proteome</keyword>
<dbReference type="Proteomes" id="UP000006135">
    <property type="component" value="Chromosome"/>
</dbReference>
<dbReference type="EMBL" id="CP002573">
    <property type="protein sequence ID" value="AEK57909.1"/>
    <property type="molecule type" value="Genomic_DNA"/>
</dbReference>
<evidence type="ECO:0000313" key="2">
    <source>
        <dbReference type="Proteomes" id="UP000006135"/>
    </source>
</evidence>
<organism evidence="1 2">
    <name type="scientific">Acidithiobacillus caldus (strain SM-1)</name>
    <dbReference type="NCBI Taxonomy" id="990288"/>
    <lineage>
        <taxon>Bacteria</taxon>
        <taxon>Pseudomonadati</taxon>
        <taxon>Pseudomonadota</taxon>
        <taxon>Acidithiobacillia</taxon>
        <taxon>Acidithiobacillales</taxon>
        <taxon>Acidithiobacillaceae</taxon>
        <taxon>Acidithiobacillus</taxon>
    </lineage>
</organism>
<name>F9ZNS9_ACICS</name>
<gene>
    <name evidence="1" type="ordered locus">Atc_1260</name>
</gene>
<sequence>MGIVTVKQENRYHRSVIESGRLRDDRIREMEALHLPRGERPARQDVEVQTASRLEVRRWMRAVARDYDTATELAEAAGAAFRLPGRGLDDETHWVWDEALVAVYGS</sequence>
<accession>F9ZNS9</accession>